<dbReference type="Gene3D" id="3.40.50.300">
    <property type="entry name" value="P-loop containing nucleotide triphosphate hydrolases"/>
    <property type="match status" value="1"/>
</dbReference>
<dbReference type="KEGG" id="lmat:92512857"/>
<evidence type="ECO:0000313" key="13">
    <source>
        <dbReference type="Proteomes" id="UP000673552"/>
    </source>
</evidence>
<keyword evidence="8" id="KW-0342">GTP-binding</keyword>
<reference evidence="13" key="2">
    <citation type="journal article" date="2021" name="Sci. Data">
        <title>Chromosome-scale genome sequencing, assembly and annotation of six genomes from subfamily Leishmaniinae.</title>
        <authorList>
            <person name="Almutairi H."/>
            <person name="Urbaniak M.D."/>
            <person name="Bates M.D."/>
            <person name="Jariyapan N."/>
            <person name="Kwakye-Nuako G."/>
            <person name="Thomaz Soccol V."/>
            <person name="Al-Salem W.S."/>
            <person name="Dillon R.J."/>
            <person name="Bates P.A."/>
            <person name="Gatherer D."/>
        </authorList>
    </citation>
    <scope>NUCLEOTIDE SEQUENCE [LARGE SCALE GENOMIC DNA]</scope>
</reference>
<proteinExistence type="inferred from homology"/>
<gene>
    <name evidence="12" type="ORF">LSCM1_02770</name>
</gene>
<evidence type="ECO:0000256" key="6">
    <source>
        <dbReference type="ARBA" id="ARBA00022824"/>
    </source>
</evidence>
<organism evidence="12 13">
    <name type="scientific">Leishmania martiniquensis</name>
    <dbReference type="NCBI Taxonomy" id="1580590"/>
    <lineage>
        <taxon>Eukaryota</taxon>
        <taxon>Discoba</taxon>
        <taxon>Euglenozoa</taxon>
        <taxon>Kinetoplastea</taxon>
        <taxon>Metakinetoplastina</taxon>
        <taxon>Trypanosomatida</taxon>
        <taxon>Trypanosomatidae</taxon>
        <taxon>Leishmaniinae</taxon>
        <taxon>Leishmania</taxon>
    </lineage>
</organism>
<comment type="caution">
    <text evidence="12">The sequence shown here is derived from an EMBL/GenBank/DDBJ whole genome shotgun (WGS) entry which is preliminary data.</text>
</comment>
<name>A0A836GKV0_9TRYP</name>
<keyword evidence="9 11" id="KW-0472">Membrane</keyword>
<dbReference type="InterPro" id="IPR027417">
    <property type="entry name" value="P-loop_NTPase"/>
</dbReference>
<accession>A0A836GKV0</accession>
<dbReference type="Pfam" id="PF09439">
    <property type="entry name" value="SRPRB"/>
    <property type="match status" value="1"/>
</dbReference>
<dbReference type="RefSeq" id="XP_067175720.1">
    <property type="nucleotide sequence ID" value="XM_067320345.1"/>
</dbReference>
<keyword evidence="13" id="KW-1185">Reference proteome</keyword>
<comment type="subcellular location">
    <subcellularLocation>
        <location evidence="1">Endoplasmic reticulum membrane</location>
        <topology evidence="1">Single-pass membrane protein</topology>
    </subcellularLocation>
</comment>
<keyword evidence="7 11" id="KW-1133">Transmembrane helix</keyword>
<evidence type="ECO:0000256" key="7">
    <source>
        <dbReference type="ARBA" id="ARBA00022989"/>
    </source>
</evidence>
<dbReference type="OrthoDB" id="41266at2759"/>
<dbReference type="EMBL" id="JAFEUZ010000033">
    <property type="protein sequence ID" value="KAG5469547.1"/>
    <property type="molecule type" value="Genomic_DNA"/>
</dbReference>
<reference evidence="13" key="1">
    <citation type="journal article" date="2021" name="Microbiol. Resour. Announc.">
        <title>LGAAP: Leishmaniinae Genome Assembly and Annotation Pipeline.</title>
        <authorList>
            <person name="Almutairi H."/>
            <person name="Urbaniak M.D."/>
            <person name="Bates M.D."/>
            <person name="Jariyapan N."/>
            <person name="Kwakye-Nuako G."/>
            <person name="Thomaz-Soccol V."/>
            <person name="Al-Salem W.S."/>
            <person name="Dillon R.J."/>
            <person name="Bates P.A."/>
            <person name="Gatherer D."/>
        </authorList>
    </citation>
    <scope>NUCLEOTIDE SEQUENCE [LARGE SCALE GENOMIC DNA]</scope>
</reference>
<keyword evidence="4 11" id="KW-0812">Transmembrane</keyword>
<keyword evidence="10" id="KW-0675">Receptor</keyword>
<feature type="transmembrane region" description="Helical" evidence="11">
    <location>
        <begin position="199"/>
        <end position="221"/>
    </location>
</feature>
<comment type="similarity">
    <text evidence="2">Belongs to the SRP receptor beta subunit family.</text>
</comment>
<evidence type="ECO:0000256" key="2">
    <source>
        <dbReference type="ARBA" id="ARBA00005619"/>
    </source>
</evidence>
<dbReference type="AlphaFoldDB" id="A0A836GKV0"/>
<evidence type="ECO:0000256" key="8">
    <source>
        <dbReference type="ARBA" id="ARBA00023134"/>
    </source>
</evidence>
<dbReference type="GeneID" id="92512857"/>
<evidence type="ECO:0000256" key="1">
    <source>
        <dbReference type="ARBA" id="ARBA00004389"/>
    </source>
</evidence>
<keyword evidence="6" id="KW-0256">Endoplasmic reticulum</keyword>
<dbReference type="GO" id="GO:0005525">
    <property type="term" value="F:GTP binding"/>
    <property type="evidence" value="ECO:0007669"/>
    <property type="project" value="UniProtKB-KW"/>
</dbReference>
<sequence length="491" mass="51679">MSVLDAVVVNQTIIEAVRVALEQYTAGGHQITAKANAAGMPTEQENVIRGALLAGLKSYWAAAQQHATGVASQGSAKEMEGSAHSHPVGAMTAIATRTLSAALEQLQRNATATQEVVQQALLSIGAHLRSVASHRGDDDESIAAAAVYAATPEVTRALEAALSAQSVFAADGVKSASVASPVEARGGVAQLSGLSAVQWVWLLATLVLGYVLVSFVFGRLLGFGGALNRRRPRSNTVLIGLPDSGKTALFMQLVHHQQLLESRTSMHANIGYMCAAAQYGLSKGAKGVRVVDFPGHPRLREGMLRAISEAVNVVVVIDAITVQDSQQEGVSAVAELLFSVLQAPEFYGVQRLLFACTKRDEITSYTSKSVRKLLEAAMVTSIASRQNVIGRVESVRDSSNTVITGEGKSGSGRHGGRRYLLSLDATDNHDLGSEAAAAQGHLRGASGVSAKSFSFEQLGIPIAFVDVSSRPNVAEHKYSVTAVEDFLLRTG</sequence>
<protein>
    <recommendedName>
        <fullName evidence="3">Signal recognition particle receptor subunit beta</fullName>
    </recommendedName>
</protein>
<evidence type="ECO:0000256" key="10">
    <source>
        <dbReference type="ARBA" id="ARBA00023170"/>
    </source>
</evidence>
<evidence type="ECO:0000313" key="12">
    <source>
        <dbReference type="EMBL" id="KAG5469547.1"/>
    </source>
</evidence>
<dbReference type="InterPro" id="IPR019009">
    <property type="entry name" value="SRP_receptor_beta_su"/>
</dbReference>
<evidence type="ECO:0000256" key="11">
    <source>
        <dbReference type="SAM" id="Phobius"/>
    </source>
</evidence>
<evidence type="ECO:0000256" key="4">
    <source>
        <dbReference type="ARBA" id="ARBA00022692"/>
    </source>
</evidence>
<evidence type="ECO:0000256" key="9">
    <source>
        <dbReference type="ARBA" id="ARBA00023136"/>
    </source>
</evidence>
<dbReference type="Proteomes" id="UP000673552">
    <property type="component" value="Unassembled WGS sequence"/>
</dbReference>
<evidence type="ECO:0000256" key="3">
    <source>
        <dbReference type="ARBA" id="ARBA00020256"/>
    </source>
</evidence>
<evidence type="ECO:0000256" key="5">
    <source>
        <dbReference type="ARBA" id="ARBA00022741"/>
    </source>
</evidence>
<keyword evidence="5" id="KW-0547">Nucleotide-binding</keyword>
<dbReference type="GO" id="GO:0005789">
    <property type="term" value="C:endoplasmic reticulum membrane"/>
    <property type="evidence" value="ECO:0007669"/>
    <property type="project" value="UniProtKB-SubCell"/>
</dbReference>
<dbReference type="SUPFAM" id="SSF52540">
    <property type="entry name" value="P-loop containing nucleoside triphosphate hydrolases"/>
    <property type="match status" value="1"/>
</dbReference>